<dbReference type="AlphaFoldDB" id="A0A6C0AR50"/>
<evidence type="ECO:0000313" key="1">
    <source>
        <dbReference type="EMBL" id="QHS82254.1"/>
    </source>
</evidence>
<protein>
    <recommendedName>
        <fullName evidence="2">C2H2-type domain-containing protein</fullName>
    </recommendedName>
</protein>
<accession>A0A6C0AR50</accession>
<dbReference type="EMBL" id="MN740764">
    <property type="protein sequence ID" value="QHS82254.1"/>
    <property type="molecule type" value="Genomic_DNA"/>
</dbReference>
<proteinExistence type="predicted"/>
<sequence>MATKMYKKNAVIFCCEICHFNTCKNSNFEIHIKTKKHLSNISTTISNIESTKKMNICENCNKSYNDRSGLWRHKKTCKPHEQIVKTNNVQNDKPDDIQIENLNDKDLIMMLIKQNSDLIKENSEFKNMMMKVFENGTNNN</sequence>
<reference evidence="1" key="1">
    <citation type="journal article" date="2020" name="Nature">
        <title>Giant virus diversity and host interactions through global metagenomics.</title>
        <authorList>
            <person name="Schulz F."/>
            <person name="Roux S."/>
            <person name="Paez-Espino D."/>
            <person name="Jungbluth S."/>
            <person name="Walsh D.A."/>
            <person name="Denef V.J."/>
            <person name="McMahon K.D."/>
            <person name="Konstantinidis K.T."/>
            <person name="Eloe-Fadrosh E.A."/>
            <person name="Kyrpides N.C."/>
            <person name="Woyke T."/>
        </authorList>
    </citation>
    <scope>NUCLEOTIDE SEQUENCE</scope>
    <source>
        <strain evidence="1">GVMAG-S-1101165-79</strain>
    </source>
</reference>
<dbReference type="Gene3D" id="3.30.160.60">
    <property type="entry name" value="Classic Zinc Finger"/>
    <property type="match status" value="1"/>
</dbReference>
<organism evidence="1">
    <name type="scientific">viral metagenome</name>
    <dbReference type="NCBI Taxonomy" id="1070528"/>
    <lineage>
        <taxon>unclassified sequences</taxon>
        <taxon>metagenomes</taxon>
        <taxon>organismal metagenomes</taxon>
    </lineage>
</organism>
<evidence type="ECO:0008006" key="2">
    <source>
        <dbReference type="Google" id="ProtNLM"/>
    </source>
</evidence>
<name>A0A6C0AR50_9ZZZZ</name>